<dbReference type="AlphaFoldDB" id="A0A6C0DAL6"/>
<organism evidence="1">
    <name type="scientific">viral metagenome</name>
    <dbReference type="NCBI Taxonomy" id="1070528"/>
    <lineage>
        <taxon>unclassified sequences</taxon>
        <taxon>metagenomes</taxon>
        <taxon>organismal metagenomes</taxon>
    </lineage>
</organism>
<dbReference type="EMBL" id="MN739564">
    <property type="protein sequence ID" value="QHT13214.1"/>
    <property type="molecule type" value="Genomic_DNA"/>
</dbReference>
<reference evidence="1" key="1">
    <citation type="journal article" date="2020" name="Nature">
        <title>Giant virus diversity and host interactions through global metagenomics.</title>
        <authorList>
            <person name="Schulz F."/>
            <person name="Roux S."/>
            <person name="Paez-Espino D."/>
            <person name="Jungbluth S."/>
            <person name="Walsh D.A."/>
            <person name="Denef V.J."/>
            <person name="McMahon K.D."/>
            <person name="Konstantinidis K.T."/>
            <person name="Eloe-Fadrosh E.A."/>
            <person name="Kyrpides N.C."/>
            <person name="Woyke T."/>
        </authorList>
    </citation>
    <scope>NUCLEOTIDE SEQUENCE</scope>
    <source>
        <strain evidence="1">GVMAG-M-3300023174-131</strain>
    </source>
</reference>
<accession>A0A6C0DAL6</accession>
<protein>
    <submittedName>
        <fullName evidence="1">Uncharacterized protein</fullName>
    </submittedName>
</protein>
<proteinExistence type="predicted"/>
<name>A0A6C0DAL6_9ZZZZ</name>
<sequence>MTSFKEEKQELIKLYIQRNAEMNLDPAELIINNMNKLGYSSIHYSVELNNSLFNEYVSQLNKKTKEILNLSYNEWVEKYKETYDYLEIEKSLDDKISRSIKLSKYVSSNLIKDFYNSCTIEELNFLGY</sequence>
<evidence type="ECO:0000313" key="1">
    <source>
        <dbReference type="EMBL" id="QHT13214.1"/>
    </source>
</evidence>